<dbReference type="PANTHER" id="PTHR11785:SF512">
    <property type="entry name" value="SOBREMESA, ISOFORM B"/>
    <property type="match status" value="1"/>
</dbReference>
<feature type="transmembrane region" description="Helical" evidence="5">
    <location>
        <begin position="450"/>
        <end position="471"/>
    </location>
</feature>
<dbReference type="GO" id="GO:0016020">
    <property type="term" value="C:membrane"/>
    <property type="evidence" value="ECO:0007669"/>
    <property type="project" value="UniProtKB-SubCell"/>
</dbReference>
<dbReference type="Gene3D" id="1.20.1740.10">
    <property type="entry name" value="Amino acid/polyamine transporter I"/>
    <property type="match status" value="1"/>
</dbReference>
<organism evidence="6 7">
    <name type="scientific">Aminicella lysinilytica</name>
    <dbReference type="NCBI Taxonomy" id="433323"/>
    <lineage>
        <taxon>Bacteria</taxon>
        <taxon>Bacillati</taxon>
        <taxon>Bacillota</taxon>
        <taxon>Clostridia</taxon>
        <taxon>Peptostreptococcales</taxon>
        <taxon>Anaerovoracaceae</taxon>
        <taxon>Aminicella</taxon>
    </lineage>
</organism>
<accession>A0A4R6PXN6</accession>
<protein>
    <submittedName>
        <fullName evidence="6">Amino acid/polyamine/organocation transporter (APC superfamily)</fullName>
    </submittedName>
</protein>
<feature type="transmembrane region" description="Helical" evidence="5">
    <location>
        <begin position="9"/>
        <end position="29"/>
    </location>
</feature>
<dbReference type="GO" id="GO:0015179">
    <property type="term" value="F:L-amino acid transmembrane transporter activity"/>
    <property type="evidence" value="ECO:0007669"/>
    <property type="project" value="TreeGrafter"/>
</dbReference>
<dbReference type="PANTHER" id="PTHR11785">
    <property type="entry name" value="AMINO ACID TRANSPORTER"/>
    <property type="match status" value="1"/>
</dbReference>
<dbReference type="AlphaFoldDB" id="A0A4R6PXN6"/>
<dbReference type="Pfam" id="PF13520">
    <property type="entry name" value="AA_permease_2"/>
    <property type="match status" value="1"/>
</dbReference>
<name>A0A4R6PXN6_9FIRM</name>
<dbReference type="PIRSF" id="PIRSF006060">
    <property type="entry name" value="AA_transporter"/>
    <property type="match status" value="1"/>
</dbReference>
<evidence type="ECO:0000313" key="6">
    <source>
        <dbReference type="EMBL" id="TDP49816.1"/>
    </source>
</evidence>
<sequence length="491" mass="53232">MNQGFERRYGLLTAICMVVGIVIGSGVFFKAQTILQATNGNMPLGILAWIIGGVIMLVCSLAFATMATKYEKVNGIVDYAEATVGHKYAYFIGWFMTTIYYPTLTSVLAWLSARYTLVFIQSCNPVGLKDLDPVTGPECMVLTLFFLCAAYFVNAISPRLAGKFQVATTFIKLIPLILMAVVGIIYGIASGQLTENFSNTVQLTGDMANPVNVNPLFGAVVATAFAYEGWIIATSINSELKDAKKNLPKALTIGAIIVMAVYIFYYVGVAGGASNKDLIYSGATVAFINIFGNVFGNVLNLFIAISCMGTMNGLMLGCTRGLYSVAARGRGPSPQVYRQVDPETNMSNNSAIVGLMLCACWFVFFYGANLAPNNWFGVFSFDSSELTIVTIYGMYIPIFIKFIQKATDMSTVQRYVWPILAICGSVFMVIAAIYAHGYKPYVIAKAAGSFAIPIVFYLIVFAVIMAIGMFIDKGKGGGETEEEKEDEKTLG</sequence>
<evidence type="ECO:0000256" key="5">
    <source>
        <dbReference type="SAM" id="Phobius"/>
    </source>
</evidence>
<evidence type="ECO:0000256" key="2">
    <source>
        <dbReference type="ARBA" id="ARBA00022692"/>
    </source>
</evidence>
<keyword evidence="3 5" id="KW-1133">Transmembrane helix</keyword>
<evidence type="ECO:0000256" key="3">
    <source>
        <dbReference type="ARBA" id="ARBA00022989"/>
    </source>
</evidence>
<feature type="transmembrane region" description="Helical" evidence="5">
    <location>
        <begin position="250"/>
        <end position="267"/>
    </location>
</feature>
<evidence type="ECO:0000256" key="4">
    <source>
        <dbReference type="ARBA" id="ARBA00023136"/>
    </source>
</evidence>
<feature type="transmembrane region" description="Helical" evidence="5">
    <location>
        <begin position="279"/>
        <end position="305"/>
    </location>
</feature>
<feature type="transmembrane region" description="Helical" evidence="5">
    <location>
        <begin position="348"/>
        <end position="366"/>
    </location>
</feature>
<feature type="transmembrane region" description="Helical" evidence="5">
    <location>
        <begin position="386"/>
        <end position="403"/>
    </location>
</feature>
<keyword evidence="7" id="KW-1185">Reference proteome</keyword>
<keyword evidence="2 5" id="KW-0812">Transmembrane</keyword>
<comment type="subcellular location">
    <subcellularLocation>
        <location evidence="1">Membrane</location>
        <topology evidence="1">Multi-pass membrane protein</topology>
    </subcellularLocation>
</comment>
<feature type="transmembrane region" description="Helical" evidence="5">
    <location>
        <begin position="140"/>
        <end position="157"/>
    </location>
</feature>
<comment type="caution">
    <text evidence="6">The sequence shown here is derived from an EMBL/GenBank/DDBJ whole genome shotgun (WGS) entry which is preliminary data.</text>
</comment>
<keyword evidence="4 5" id="KW-0472">Membrane</keyword>
<reference evidence="6 7" key="1">
    <citation type="submission" date="2019-03" db="EMBL/GenBank/DDBJ databases">
        <title>Genomic Encyclopedia of Type Strains, Phase IV (KMG-IV): sequencing the most valuable type-strain genomes for metagenomic binning, comparative biology and taxonomic classification.</title>
        <authorList>
            <person name="Goeker M."/>
        </authorList>
    </citation>
    <scope>NUCLEOTIDE SEQUENCE [LARGE SCALE GENOMIC DNA]</scope>
    <source>
        <strain evidence="6 7">DSM 28287</strain>
    </source>
</reference>
<dbReference type="RefSeq" id="WP_133529183.1">
    <property type="nucleotide sequence ID" value="NZ_SNXO01000045.1"/>
</dbReference>
<evidence type="ECO:0000256" key="1">
    <source>
        <dbReference type="ARBA" id="ARBA00004141"/>
    </source>
</evidence>
<dbReference type="InterPro" id="IPR002293">
    <property type="entry name" value="AA/rel_permease1"/>
</dbReference>
<dbReference type="InterPro" id="IPR050598">
    <property type="entry name" value="AminoAcid_Transporter"/>
</dbReference>
<gene>
    <name evidence="6" type="ORF">EV211_1453</name>
</gene>
<feature type="transmembrane region" description="Helical" evidence="5">
    <location>
        <begin position="88"/>
        <end position="111"/>
    </location>
</feature>
<feature type="transmembrane region" description="Helical" evidence="5">
    <location>
        <begin position="44"/>
        <end position="67"/>
    </location>
</feature>
<dbReference type="OrthoDB" id="178667at2"/>
<proteinExistence type="predicted"/>
<dbReference type="EMBL" id="SNXO01000045">
    <property type="protein sequence ID" value="TDP49816.1"/>
    <property type="molecule type" value="Genomic_DNA"/>
</dbReference>
<evidence type="ECO:0000313" key="7">
    <source>
        <dbReference type="Proteomes" id="UP000295500"/>
    </source>
</evidence>
<feature type="transmembrane region" description="Helical" evidence="5">
    <location>
        <begin position="169"/>
        <end position="189"/>
    </location>
</feature>
<dbReference type="Proteomes" id="UP000295500">
    <property type="component" value="Unassembled WGS sequence"/>
</dbReference>
<feature type="transmembrane region" description="Helical" evidence="5">
    <location>
        <begin position="415"/>
        <end position="438"/>
    </location>
</feature>
<feature type="transmembrane region" description="Helical" evidence="5">
    <location>
        <begin position="216"/>
        <end position="238"/>
    </location>
</feature>